<reference evidence="3 4" key="1">
    <citation type="submission" date="2023-07" db="EMBL/GenBank/DDBJ databases">
        <title>Genomic Encyclopedia of Type Strains, Phase IV (KMG-IV): sequencing the most valuable type-strain genomes for metagenomic binning, comparative biology and taxonomic classification.</title>
        <authorList>
            <person name="Goeker M."/>
        </authorList>
    </citation>
    <scope>NUCLEOTIDE SEQUENCE [LARGE SCALE GENOMIC DNA]</scope>
    <source>
        <strain evidence="3 4">DSM 23494</strain>
    </source>
</reference>
<sequence length="371" mass="42211">MGSPLRILHVVVNMNRGGAETLIMNLYRHIDRSKVQFDFLTCKPGVFDEEIKVMGGIIHRIPYVSDVGHFKYISELEGFFKANHQYQIVHSHMDKMSGFVLKAAKESSIPIRIAHSHNTKSEGGTAIRLYKWWAGTFIVPSSTDYFACSSEAAKWLFRQQYSKAKMVKNGIAFAPFYFALETRRKVREELELDHGIFAIGHVGRFAKQKNHSFLIELYAEYERVNKNSVLLLLGDGHLREEMERKVRDLGLKDKVRFLGIRDDVNEVLQAMDLFVFPSFHEGLPVTLIEAQGAGLPCIISDQISSEADLDMNLVEYLPLSNTSMWVDSIKRRKSAKIERRSDKEPLVAKGYDISRTATSVQALYLSYIGAP</sequence>
<dbReference type="Pfam" id="PF13439">
    <property type="entry name" value="Glyco_transf_4"/>
    <property type="match status" value="1"/>
</dbReference>
<dbReference type="Proteomes" id="UP001238088">
    <property type="component" value="Unassembled WGS sequence"/>
</dbReference>
<dbReference type="Gene3D" id="3.40.50.2000">
    <property type="entry name" value="Glycogen Phosphorylase B"/>
    <property type="match status" value="2"/>
</dbReference>
<dbReference type="InterPro" id="IPR050194">
    <property type="entry name" value="Glycosyltransferase_grp1"/>
</dbReference>
<keyword evidence="4" id="KW-1185">Reference proteome</keyword>
<dbReference type="SUPFAM" id="SSF53756">
    <property type="entry name" value="UDP-Glycosyltransferase/glycogen phosphorylase"/>
    <property type="match status" value="1"/>
</dbReference>
<evidence type="ECO:0000259" key="2">
    <source>
        <dbReference type="Pfam" id="PF13439"/>
    </source>
</evidence>
<dbReference type="Pfam" id="PF00534">
    <property type="entry name" value="Glycos_transf_1"/>
    <property type="match status" value="1"/>
</dbReference>
<dbReference type="PANTHER" id="PTHR45947:SF14">
    <property type="entry name" value="SLL1723 PROTEIN"/>
    <property type="match status" value="1"/>
</dbReference>
<dbReference type="PANTHER" id="PTHR45947">
    <property type="entry name" value="SULFOQUINOVOSYL TRANSFERASE SQD2"/>
    <property type="match status" value="1"/>
</dbReference>
<name>A0ABU0AI52_9BACI</name>
<dbReference type="CDD" id="cd03812">
    <property type="entry name" value="GT4_CapH-like"/>
    <property type="match status" value="1"/>
</dbReference>
<dbReference type="EMBL" id="JAUSUB010000011">
    <property type="protein sequence ID" value="MDQ0270925.1"/>
    <property type="molecule type" value="Genomic_DNA"/>
</dbReference>
<evidence type="ECO:0000313" key="4">
    <source>
        <dbReference type="Proteomes" id="UP001238088"/>
    </source>
</evidence>
<dbReference type="InterPro" id="IPR028098">
    <property type="entry name" value="Glyco_trans_4-like_N"/>
</dbReference>
<evidence type="ECO:0000313" key="3">
    <source>
        <dbReference type="EMBL" id="MDQ0270925.1"/>
    </source>
</evidence>
<accession>A0ABU0AI52</accession>
<feature type="domain" description="Glycosyltransferase subfamily 4-like N-terminal" evidence="2">
    <location>
        <begin position="17"/>
        <end position="171"/>
    </location>
</feature>
<evidence type="ECO:0000259" key="1">
    <source>
        <dbReference type="Pfam" id="PF00534"/>
    </source>
</evidence>
<dbReference type="InterPro" id="IPR001296">
    <property type="entry name" value="Glyco_trans_1"/>
</dbReference>
<protein>
    <submittedName>
        <fullName evidence="3">Glycosyltransferase involved in cell wall biosynthesis</fullName>
    </submittedName>
</protein>
<feature type="domain" description="Glycosyl transferase family 1" evidence="1">
    <location>
        <begin position="184"/>
        <end position="305"/>
    </location>
</feature>
<gene>
    <name evidence="3" type="ORF">J2S17_002811</name>
</gene>
<proteinExistence type="predicted"/>
<dbReference type="RefSeq" id="WP_307475736.1">
    <property type="nucleotide sequence ID" value="NZ_JAUSUB010000011.1"/>
</dbReference>
<organism evidence="3 4">
    <name type="scientific">Cytobacillus purgationiresistens</name>
    <dbReference type="NCBI Taxonomy" id="863449"/>
    <lineage>
        <taxon>Bacteria</taxon>
        <taxon>Bacillati</taxon>
        <taxon>Bacillota</taxon>
        <taxon>Bacilli</taxon>
        <taxon>Bacillales</taxon>
        <taxon>Bacillaceae</taxon>
        <taxon>Cytobacillus</taxon>
    </lineage>
</organism>
<comment type="caution">
    <text evidence="3">The sequence shown here is derived from an EMBL/GenBank/DDBJ whole genome shotgun (WGS) entry which is preliminary data.</text>
</comment>